<accession>A0A0F9T2X8</accession>
<protein>
    <submittedName>
        <fullName evidence="1">Uncharacterized protein</fullName>
    </submittedName>
</protein>
<dbReference type="EMBL" id="LAZR01001517">
    <property type="protein sequence ID" value="KKN43346.1"/>
    <property type="molecule type" value="Genomic_DNA"/>
</dbReference>
<proteinExistence type="predicted"/>
<dbReference type="AlphaFoldDB" id="A0A0F9T2X8"/>
<evidence type="ECO:0000313" key="1">
    <source>
        <dbReference type="EMBL" id="KKN43346.1"/>
    </source>
</evidence>
<sequence length="259" mass="29018">MDPTEENSGLNRYHELQAEAKKLGVTASGNSEQLEAAIEAKKAEVPKTVLTSEEAAKIDARLKYEFEVQEKFRAERQTQIDRASIMVESKTLSIPIELSEKPTELELAKARQLLGMKKVEKKPSPETVRIEGGICPVTGKKYEPSKKGYYIFTNREQDDASHTPNLGGKYVFHLIPDQIHVLSEYHIKKWRQIAVTPVYQRVPVAGPPVEGQMGEVCKRTGGKPRFSFDYLGEAPQDAPFGIVTDTKVLNELKPQPLEV</sequence>
<name>A0A0F9T2X8_9ZZZZ</name>
<gene>
    <name evidence="1" type="ORF">LCGC14_0704030</name>
</gene>
<organism evidence="1">
    <name type="scientific">marine sediment metagenome</name>
    <dbReference type="NCBI Taxonomy" id="412755"/>
    <lineage>
        <taxon>unclassified sequences</taxon>
        <taxon>metagenomes</taxon>
        <taxon>ecological metagenomes</taxon>
    </lineage>
</organism>
<comment type="caution">
    <text evidence="1">The sequence shown here is derived from an EMBL/GenBank/DDBJ whole genome shotgun (WGS) entry which is preliminary data.</text>
</comment>
<reference evidence="1" key="1">
    <citation type="journal article" date="2015" name="Nature">
        <title>Complex archaea that bridge the gap between prokaryotes and eukaryotes.</title>
        <authorList>
            <person name="Spang A."/>
            <person name="Saw J.H."/>
            <person name="Jorgensen S.L."/>
            <person name="Zaremba-Niedzwiedzka K."/>
            <person name="Martijn J."/>
            <person name="Lind A.E."/>
            <person name="van Eijk R."/>
            <person name="Schleper C."/>
            <person name="Guy L."/>
            <person name="Ettema T.J."/>
        </authorList>
    </citation>
    <scope>NUCLEOTIDE SEQUENCE</scope>
</reference>